<proteinExistence type="predicted"/>
<accession>A0A6P1VL96</accession>
<gene>
    <name evidence="1" type="ORF">GJR95_02920</name>
</gene>
<dbReference type="AlphaFoldDB" id="A0A6P1VL96"/>
<protein>
    <submittedName>
        <fullName evidence="1">Uncharacterized protein</fullName>
    </submittedName>
</protein>
<sequence length="179" mass="20365">MISTNFTFCTQTNESNSPEITNANQIKPLYTNRVARFFSNQTWRDTLSVDVNGESIITGEVFLKITNYKGKLIYKTSFPTRELLNHEGLIIPDKDELEIKKRIDSFFAPTFFSQAVVVHNDSLSIPDSSITIWKTIQADPTAIYFSYSVNKNTINRIVYSKILQKIVAISGRKIETNGL</sequence>
<evidence type="ECO:0000313" key="1">
    <source>
        <dbReference type="EMBL" id="QHV94041.1"/>
    </source>
</evidence>
<organism evidence="1 2">
    <name type="scientific">Spirosoma endbachense</name>
    <dbReference type="NCBI Taxonomy" id="2666025"/>
    <lineage>
        <taxon>Bacteria</taxon>
        <taxon>Pseudomonadati</taxon>
        <taxon>Bacteroidota</taxon>
        <taxon>Cytophagia</taxon>
        <taxon>Cytophagales</taxon>
        <taxon>Cytophagaceae</taxon>
        <taxon>Spirosoma</taxon>
    </lineage>
</organism>
<dbReference type="EMBL" id="CP045997">
    <property type="protein sequence ID" value="QHV94041.1"/>
    <property type="molecule type" value="Genomic_DNA"/>
</dbReference>
<evidence type="ECO:0000313" key="2">
    <source>
        <dbReference type="Proteomes" id="UP000464577"/>
    </source>
</evidence>
<keyword evidence="2" id="KW-1185">Reference proteome</keyword>
<dbReference type="RefSeq" id="WP_162384462.1">
    <property type="nucleotide sequence ID" value="NZ_CP045997.1"/>
</dbReference>
<dbReference type="KEGG" id="senf:GJR95_02920"/>
<dbReference type="Proteomes" id="UP000464577">
    <property type="component" value="Chromosome"/>
</dbReference>
<reference evidence="1 2" key="1">
    <citation type="submission" date="2019-11" db="EMBL/GenBank/DDBJ databases">
        <title>Spirosoma endbachense sp. nov., isolated from a natural salt meadow.</title>
        <authorList>
            <person name="Rojas J."/>
            <person name="Ambika Manirajan B."/>
            <person name="Ratering S."/>
            <person name="Suarez C."/>
            <person name="Geissler-Plaum R."/>
            <person name="Schnell S."/>
        </authorList>
    </citation>
    <scope>NUCLEOTIDE SEQUENCE [LARGE SCALE GENOMIC DNA]</scope>
    <source>
        <strain evidence="1 2">I-24</strain>
    </source>
</reference>
<name>A0A6P1VL96_9BACT</name>